<evidence type="ECO:0000256" key="6">
    <source>
        <dbReference type="ARBA" id="ARBA00023002"/>
    </source>
</evidence>
<dbReference type="PROSITE" id="PS01304">
    <property type="entry name" value="UBIH"/>
    <property type="match status" value="1"/>
</dbReference>
<dbReference type="PANTHER" id="PTHR43876">
    <property type="entry name" value="UBIQUINONE BIOSYNTHESIS MONOOXYGENASE COQ6, MITOCHONDRIAL"/>
    <property type="match status" value="1"/>
</dbReference>
<evidence type="ECO:0000256" key="4">
    <source>
        <dbReference type="ARBA" id="ARBA00022630"/>
    </source>
</evidence>
<dbReference type="UniPathway" id="UPA00232"/>
<dbReference type="AlphaFoldDB" id="A0A5R9IQR7"/>
<sequence length="399" mass="43892">MQRFDIAIVGGGIVGLSAALAIAQKTKLQIAVIEPQPVAKFTEQPKLRVSAINAASQRLFARLDVWETMLEQRLQAYQQMHVWDKDGPGQLTFADQGNDQSLGWIIENDVIRQALTQQVEAQPQIEIIPQPLSNIAVGDSEVFLSFAAQPPVLARLVIAADGGNSWVRRQLKLPMTFRDYDHHALVATVKVASHHENTAWQVFLDSGPLALLPLYDPSLCSIVWSAPPERVANLKSMSDAEFEKEITCATDGKLGMINLVSERLSFPLKMQLVENFVQQKVVLIGDAAHTIHPLAGQGVNLGLQDVLALADTLEDAFANGDAEQVFSHADKVSVLNKKLGEFSRFRKAEAMEMVVAMEAIKQGFSLQQKVPKLLRGLGMRALNNLPLLKQQLVKKAMGK</sequence>
<comment type="pathway">
    <text evidence="2">Cofactor biosynthesis; ubiquinone biosynthesis.</text>
</comment>
<dbReference type="NCBIfam" id="TIGR01988">
    <property type="entry name" value="Ubi-OHases"/>
    <property type="match status" value="1"/>
</dbReference>
<feature type="domain" description="FAD-binding" evidence="8">
    <location>
        <begin position="4"/>
        <end position="322"/>
    </location>
</feature>
<evidence type="ECO:0000256" key="2">
    <source>
        <dbReference type="ARBA" id="ARBA00004749"/>
    </source>
</evidence>
<keyword evidence="6" id="KW-0560">Oxidoreductase</keyword>
<dbReference type="Gene3D" id="3.50.50.60">
    <property type="entry name" value="FAD/NAD(P)-binding domain"/>
    <property type="match status" value="2"/>
</dbReference>
<dbReference type="GO" id="GO:0019168">
    <property type="term" value="F:2-polyprenylphenol 6-hydroxylase activity"/>
    <property type="evidence" value="ECO:0007669"/>
    <property type="project" value="TreeGrafter"/>
</dbReference>
<dbReference type="PRINTS" id="PR00420">
    <property type="entry name" value="RNGMNOXGNASE"/>
</dbReference>
<dbReference type="InterPro" id="IPR002938">
    <property type="entry name" value="FAD-bd"/>
</dbReference>
<dbReference type="OrthoDB" id="9769565at2"/>
<dbReference type="InterPro" id="IPR010971">
    <property type="entry name" value="UbiH/COQ6"/>
</dbReference>
<dbReference type="GO" id="GO:0006744">
    <property type="term" value="P:ubiquinone biosynthetic process"/>
    <property type="evidence" value="ECO:0007669"/>
    <property type="project" value="UniProtKB-UniPathway"/>
</dbReference>
<comment type="similarity">
    <text evidence="3">Belongs to the UbiH/COQ6 family.</text>
</comment>
<dbReference type="GO" id="GO:0071949">
    <property type="term" value="F:FAD binding"/>
    <property type="evidence" value="ECO:0007669"/>
    <property type="project" value="InterPro"/>
</dbReference>
<dbReference type="InterPro" id="IPR051205">
    <property type="entry name" value="UbiH/COQ6_monooxygenase"/>
</dbReference>
<proteinExistence type="inferred from homology"/>
<dbReference type="Pfam" id="PF01494">
    <property type="entry name" value="FAD_binding_3"/>
    <property type="match status" value="1"/>
</dbReference>
<keyword evidence="10" id="KW-1185">Reference proteome</keyword>
<organism evidence="9 10">
    <name type="scientific">Thalassotalea litorea</name>
    <dbReference type="NCBI Taxonomy" id="2020715"/>
    <lineage>
        <taxon>Bacteria</taxon>
        <taxon>Pseudomonadati</taxon>
        <taxon>Pseudomonadota</taxon>
        <taxon>Gammaproteobacteria</taxon>
        <taxon>Alteromonadales</taxon>
        <taxon>Colwelliaceae</taxon>
        <taxon>Thalassotalea</taxon>
    </lineage>
</organism>
<reference evidence="9 10" key="1">
    <citation type="submission" date="2019-05" db="EMBL/GenBank/DDBJ databases">
        <title>Genome sequences of Thalassotalea litorea 1K03283.</title>
        <authorList>
            <person name="Zhang D."/>
        </authorList>
    </citation>
    <scope>NUCLEOTIDE SEQUENCE [LARGE SCALE GENOMIC DNA]</scope>
    <source>
        <strain evidence="9 10">MCCC 1K03283</strain>
    </source>
</reference>
<evidence type="ECO:0000256" key="7">
    <source>
        <dbReference type="ARBA" id="ARBA00023033"/>
    </source>
</evidence>
<dbReference type="PANTHER" id="PTHR43876:SF7">
    <property type="entry name" value="UBIQUINONE BIOSYNTHESIS MONOOXYGENASE COQ6, MITOCHONDRIAL"/>
    <property type="match status" value="1"/>
</dbReference>
<keyword evidence="7" id="KW-0503">Monooxygenase</keyword>
<keyword evidence="5" id="KW-0274">FAD</keyword>
<dbReference type="RefSeq" id="WP_138318888.1">
    <property type="nucleotide sequence ID" value="NZ_VCBC01000004.1"/>
</dbReference>
<comment type="caution">
    <text evidence="9">The sequence shown here is derived from an EMBL/GenBank/DDBJ whole genome shotgun (WGS) entry which is preliminary data.</text>
</comment>
<dbReference type="EMBL" id="VCBC01000004">
    <property type="protein sequence ID" value="TLU66823.1"/>
    <property type="molecule type" value="Genomic_DNA"/>
</dbReference>
<dbReference type="SUPFAM" id="SSF51905">
    <property type="entry name" value="FAD/NAD(P)-binding domain"/>
    <property type="match status" value="1"/>
</dbReference>
<evidence type="ECO:0000256" key="1">
    <source>
        <dbReference type="ARBA" id="ARBA00001974"/>
    </source>
</evidence>
<keyword evidence="4" id="KW-0285">Flavoprotein</keyword>
<evidence type="ECO:0000256" key="5">
    <source>
        <dbReference type="ARBA" id="ARBA00022827"/>
    </source>
</evidence>
<evidence type="ECO:0000256" key="3">
    <source>
        <dbReference type="ARBA" id="ARBA00005349"/>
    </source>
</evidence>
<gene>
    <name evidence="9" type="ORF">FE810_04770</name>
</gene>
<dbReference type="InterPro" id="IPR036188">
    <property type="entry name" value="FAD/NAD-bd_sf"/>
</dbReference>
<protein>
    <submittedName>
        <fullName evidence="9">FAD-dependent oxidoreductase</fullName>
    </submittedName>
</protein>
<evidence type="ECO:0000259" key="8">
    <source>
        <dbReference type="Pfam" id="PF01494"/>
    </source>
</evidence>
<comment type="cofactor">
    <cofactor evidence="1">
        <name>FAD</name>
        <dbReference type="ChEBI" id="CHEBI:57692"/>
    </cofactor>
</comment>
<evidence type="ECO:0000313" key="9">
    <source>
        <dbReference type="EMBL" id="TLU66823.1"/>
    </source>
</evidence>
<dbReference type="InterPro" id="IPR018168">
    <property type="entry name" value="Ubi_Hdrlase_CS"/>
</dbReference>
<accession>A0A5R9IQR7</accession>
<name>A0A5R9IQR7_9GAMM</name>
<dbReference type="Proteomes" id="UP000307790">
    <property type="component" value="Unassembled WGS sequence"/>
</dbReference>
<evidence type="ECO:0000313" key="10">
    <source>
        <dbReference type="Proteomes" id="UP000307790"/>
    </source>
</evidence>